<dbReference type="Proteomes" id="UP000887577">
    <property type="component" value="Unplaced"/>
</dbReference>
<evidence type="ECO:0000256" key="1">
    <source>
        <dbReference type="SAM" id="MobiDB-lite"/>
    </source>
</evidence>
<feature type="region of interest" description="Disordered" evidence="1">
    <location>
        <begin position="1"/>
        <end position="69"/>
    </location>
</feature>
<feature type="compositionally biased region" description="Low complexity" evidence="1">
    <location>
        <begin position="42"/>
        <end position="55"/>
    </location>
</feature>
<dbReference type="AlphaFoldDB" id="A0A914YZI5"/>
<proteinExistence type="predicted"/>
<name>A0A914YZI5_9BILA</name>
<keyword evidence="2" id="KW-1185">Reference proteome</keyword>
<organism evidence="2 3">
    <name type="scientific">Panagrolaimus superbus</name>
    <dbReference type="NCBI Taxonomy" id="310955"/>
    <lineage>
        <taxon>Eukaryota</taxon>
        <taxon>Metazoa</taxon>
        <taxon>Ecdysozoa</taxon>
        <taxon>Nematoda</taxon>
        <taxon>Chromadorea</taxon>
        <taxon>Rhabditida</taxon>
        <taxon>Tylenchina</taxon>
        <taxon>Panagrolaimomorpha</taxon>
        <taxon>Panagrolaimoidea</taxon>
        <taxon>Panagrolaimidae</taxon>
        <taxon>Panagrolaimus</taxon>
    </lineage>
</organism>
<evidence type="ECO:0000313" key="3">
    <source>
        <dbReference type="WBParaSite" id="PSU_v2.g551.t1"/>
    </source>
</evidence>
<sequence length="69" mass="7496">MDSNSLIPEEEGNDERPDEMLSAVGEEDPPRKKRGRPSNIITNTNEGSSGTNTNGVANTIDNTIDYICD</sequence>
<protein>
    <submittedName>
        <fullName evidence="3">Uncharacterized protein</fullName>
    </submittedName>
</protein>
<evidence type="ECO:0000313" key="2">
    <source>
        <dbReference type="Proteomes" id="UP000887577"/>
    </source>
</evidence>
<reference evidence="3" key="1">
    <citation type="submission" date="2022-11" db="UniProtKB">
        <authorList>
            <consortium name="WormBaseParasite"/>
        </authorList>
    </citation>
    <scope>IDENTIFICATION</scope>
</reference>
<accession>A0A914YZI5</accession>
<dbReference type="WBParaSite" id="PSU_v2.g551.t1">
    <property type="protein sequence ID" value="PSU_v2.g551.t1"/>
    <property type="gene ID" value="PSU_v2.g551"/>
</dbReference>